<evidence type="ECO:0000313" key="1">
    <source>
        <dbReference type="EMBL" id="MBT0725121.1"/>
    </source>
</evidence>
<accession>A0ABS5SYL9</accession>
<proteinExistence type="predicted"/>
<gene>
    <name evidence="1" type="ORF">HH682_11985</name>
</gene>
<comment type="caution">
    <text evidence="1">The sequence shown here is derived from an EMBL/GenBank/DDBJ whole genome shotgun (WGS) entry which is preliminary data.</text>
</comment>
<sequence length="66" mass="7238">MSIVTAERKLPQLRALPVNGGKSPGLWCYVVMVHGEWVPVNHSFAEWLVGDVALTSKEASHGSRTH</sequence>
<protein>
    <submittedName>
        <fullName evidence="1">Uncharacterized protein</fullName>
    </submittedName>
</protein>
<reference evidence="1 2" key="1">
    <citation type="submission" date="2020-04" db="EMBL/GenBank/DDBJ databases">
        <title>Genome sequencing of Rosenbergiella species.</title>
        <authorList>
            <person name="Alvarez-Perez S."/>
            <person name="Lievens B."/>
        </authorList>
    </citation>
    <scope>NUCLEOTIDE SEQUENCE [LARGE SCALE GENOMIC DNA]</scope>
    <source>
        <strain evidence="1 2">S61</strain>
    </source>
</reference>
<keyword evidence="2" id="KW-1185">Reference proteome</keyword>
<name>A0ABS5SYL9_9GAMM</name>
<dbReference type="RefSeq" id="WP_214237776.1">
    <property type="nucleotide sequence ID" value="NZ_JABBFR010000017.1"/>
</dbReference>
<evidence type="ECO:0000313" key="2">
    <source>
        <dbReference type="Proteomes" id="UP000790096"/>
    </source>
</evidence>
<dbReference type="EMBL" id="JABBFR010000017">
    <property type="protein sequence ID" value="MBT0725121.1"/>
    <property type="molecule type" value="Genomic_DNA"/>
</dbReference>
<dbReference type="Proteomes" id="UP000790096">
    <property type="component" value="Unassembled WGS sequence"/>
</dbReference>
<organism evidence="1 2">
    <name type="scientific">Rosenbergiella gaditana</name>
    <dbReference type="NCBI Taxonomy" id="2726987"/>
    <lineage>
        <taxon>Bacteria</taxon>
        <taxon>Pseudomonadati</taxon>
        <taxon>Pseudomonadota</taxon>
        <taxon>Gammaproteobacteria</taxon>
        <taxon>Enterobacterales</taxon>
        <taxon>Erwiniaceae</taxon>
        <taxon>Rosenbergiella</taxon>
    </lineage>
</organism>